<dbReference type="SUPFAM" id="SSF55144">
    <property type="entry name" value="LigT-like"/>
    <property type="match status" value="1"/>
</dbReference>
<name>M0M6H6_9EURY</name>
<dbReference type="Gene3D" id="3.90.1140.10">
    <property type="entry name" value="Cyclic phosphodiesterase"/>
    <property type="match status" value="1"/>
</dbReference>
<accession>M0M6H6</accession>
<dbReference type="Proteomes" id="UP000011566">
    <property type="component" value="Unassembled WGS sequence"/>
</dbReference>
<dbReference type="PATRIC" id="fig|1132509.6.peg.1104"/>
<keyword evidence="2" id="KW-1185">Reference proteome</keyword>
<proteinExistence type="predicted"/>
<dbReference type="OrthoDB" id="200286at2157"/>
<evidence type="ECO:0000313" key="1">
    <source>
        <dbReference type="EMBL" id="EMA40219.1"/>
    </source>
</evidence>
<protein>
    <submittedName>
        <fullName evidence="1">Phosphoesterase HXTX</fullName>
    </submittedName>
</protein>
<dbReference type="eggNOG" id="arCOG01738">
    <property type="taxonomic scope" value="Archaea"/>
</dbReference>
<dbReference type="InterPro" id="IPR009097">
    <property type="entry name" value="Cyclic_Pdiesterase"/>
</dbReference>
<dbReference type="EMBL" id="AOMB01000012">
    <property type="protein sequence ID" value="EMA40219.1"/>
    <property type="molecule type" value="Genomic_DNA"/>
</dbReference>
<dbReference type="Pfam" id="PF13563">
    <property type="entry name" value="2_5_RNA_ligase2"/>
    <property type="match status" value="1"/>
</dbReference>
<reference evidence="1 2" key="1">
    <citation type="journal article" date="2014" name="PLoS Genet.">
        <title>Phylogenetically driven sequencing of extremely halophilic archaea reveals strategies for static and dynamic osmo-response.</title>
        <authorList>
            <person name="Becker E.A."/>
            <person name="Seitzer P.M."/>
            <person name="Tritt A."/>
            <person name="Larsen D."/>
            <person name="Krusor M."/>
            <person name="Yao A.I."/>
            <person name="Wu D."/>
            <person name="Madern D."/>
            <person name="Eisen J.A."/>
            <person name="Darling A.E."/>
            <person name="Facciotti M.T."/>
        </authorList>
    </citation>
    <scope>NUCLEOTIDE SEQUENCE [LARGE SCALE GENOMIC DNA]</scope>
    <source>
        <strain evidence="1 2">100A6</strain>
    </source>
</reference>
<comment type="caution">
    <text evidence="1">The sequence shown here is derived from an EMBL/GenBank/DDBJ whole genome shotgun (WGS) entry which is preliminary data.</text>
</comment>
<evidence type="ECO:0000313" key="2">
    <source>
        <dbReference type="Proteomes" id="UP000011566"/>
    </source>
</evidence>
<dbReference type="AlphaFoldDB" id="M0M6H6"/>
<sequence length="167" mass="18531">MYSLNAPVPGEVKRLAAELQPRLMAFERIRERHSLLVKRFESEDHRRLSKRVHRALAGAPAVEARITTIESFDDPVRGPGPVVYLAVESPGLVGIHDRLVERFDAVPDLEGSGYVPHVTLARGGSTEAAEALRDVDIDPIEWVVPELVVYDAVHRERVSRVSLPASD</sequence>
<organism evidence="1 2">
    <name type="scientific">Halococcus hamelinensis 100A6</name>
    <dbReference type="NCBI Taxonomy" id="1132509"/>
    <lineage>
        <taxon>Archaea</taxon>
        <taxon>Methanobacteriati</taxon>
        <taxon>Methanobacteriota</taxon>
        <taxon>Stenosarchaea group</taxon>
        <taxon>Halobacteria</taxon>
        <taxon>Halobacteriales</taxon>
        <taxon>Halococcaceae</taxon>
        <taxon>Halococcus</taxon>
    </lineage>
</organism>
<gene>
    <name evidence="1" type="ORF">C447_04787</name>
</gene>
<dbReference type="RefSeq" id="WP_007691435.1">
    <property type="nucleotide sequence ID" value="NZ_AJRK01000124.1"/>
</dbReference>